<evidence type="ECO:0000256" key="1">
    <source>
        <dbReference type="SAM" id="MobiDB-lite"/>
    </source>
</evidence>
<reference evidence="3" key="1">
    <citation type="submission" date="2021-01" db="EMBL/GenBank/DDBJ databases">
        <title>Caligus Genome Assembly.</title>
        <authorList>
            <person name="Gallardo-Escarate C."/>
        </authorList>
    </citation>
    <scope>NUCLEOTIDE SEQUENCE [LARGE SCALE GENOMIC DNA]</scope>
</reference>
<keyword evidence="3" id="KW-1185">Reference proteome</keyword>
<evidence type="ECO:0000313" key="3">
    <source>
        <dbReference type="Proteomes" id="UP000595437"/>
    </source>
</evidence>
<accession>A0A7T8GYK3</accession>
<dbReference type="EMBL" id="CP045898">
    <property type="protein sequence ID" value="QQP40217.1"/>
    <property type="molecule type" value="Genomic_DNA"/>
</dbReference>
<feature type="region of interest" description="Disordered" evidence="1">
    <location>
        <begin position="54"/>
        <end position="82"/>
    </location>
</feature>
<dbReference type="AlphaFoldDB" id="A0A7T8GYK3"/>
<name>A0A7T8GYK3_CALRO</name>
<gene>
    <name evidence="2" type="ORF">FKW44_014196</name>
</gene>
<sequence length="82" mass="9102">MARRDAEGNTIPLTMDFNINEKVFAGKLSVASQEISEKLSITDSVEQVEDVVKEVEEDSTGRRGFEEEEGLMEGGNPKKKNI</sequence>
<evidence type="ECO:0000313" key="2">
    <source>
        <dbReference type="EMBL" id="QQP40217.1"/>
    </source>
</evidence>
<dbReference type="Proteomes" id="UP000595437">
    <property type="component" value="Chromosome 9"/>
</dbReference>
<proteinExistence type="predicted"/>
<protein>
    <submittedName>
        <fullName evidence="2">Uncharacterized protein</fullName>
    </submittedName>
</protein>
<feature type="compositionally biased region" description="Basic and acidic residues" evidence="1">
    <location>
        <begin position="54"/>
        <end position="65"/>
    </location>
</feature>
<organism evidence="2 3">
    <name type="scientific">Caligus rogercresseyi</name>
    <name type="common">Sea louse</name>
    <dbReference type="NCBI Taxonomy" id="217165"/>
    <lineage>
        <taxon>Eukaryota</taxon>
        <taxon>Metazoa</taxon>
        <taxon>Ecdysozoa</taxon>
        <taxon>Arthropoda</taxon>
        <taxon>Crustacea</taxon>
        <taxon>Multicrustacea</taxon>
        <taxon>Hexanauplia</taxon>
        <taxon>Copepoda</taxon>
        <taxon>Siphonostomatoida</taxon>
        <taxon>Caligidae</taxon>
        <taxon>Caligus</taxon>
    </lineage>
</organism>